<dbReference type="GO" id="GO:0005525">
    <property type="term" value="F:GTP binding"/>
    <property type="evidence" value="ECO:0007669"/>
    <property type="project" value="InterPro"/>
</dbReference>
<dbReference type="PANTHER" id="PTHR23305">
    <property type="entry name" value="OBG GTPASE FAMILY"/>
    <property type="match status" value="1"/>
</dbReference>
<feature type="domain" description="OBG-type G" evidence="5">
    <location>
        <begin position="9"/>
        <end position="280"/>
    </location>
</feature>
<dbReference type="InterPro" id="IPR027417">
    <property type="entry name" value="P-loop_NTPase"/>
</dbReference>
<gene>
    <name evidence="7" type="ORF">Kpol_1052p25</name>
</gene>
<dbReference type="RefSeq" id="XP_001644536.1">
    <property type="nucleotide sequence ID" value="XM_001644486.1"/>
</dbReference>
<proteinExistence type="predicted"/>
<dbReference type="PhylomeDB" id="A7TM36"/>
<dbReference type="GO" id="GO:0016887">
    <property type="term" value="F:ATP hydrolysis activity"/>
    <property type="evidence" value="ECO:0007669"/>
    <property type="project" value="InterPro"/>
</dbReference>
<dbReference type="SUPFAM" id="SSF81271">
    <property type="entry name" value="TGS-like"/>
    <property type="match status" value="1"/>
</dbReference>
<dbReference type="OrthoDB" id="424823at2759"/>
<reference evidence="7 8" key="1">
    <citation type="journal article" date="2007" name="Proc. Natl. Acad. Sci. U.S.A.">
        <title>Independent sorting-out of thousands of duplicated gene pairs in two yeast species descended from a whole-genome duplication.</title>
        <authorList>
            <person name="Scannell D.R."/>
            <person name="Frank A.C."/>
            <person name="Conant G.C."/>
            <person name="Byrne K.P."/>
            <person name="Woolfit M."/>
            <person name="Wolfe K.H."/>
        </authorList>
    </citation>
    <scope>NUCLEOTIDE SEQUENCE [LARGE SCALE GENOMIC DNA]</scope>
    <source>
        <strain evidence="8">ATCC 22028 / DSM 70294 / BCRC 21397 / CBS 2163 / NBRC 10782 / NRRL Y-8283 / UCD 57-17</strain>
    </source>
</reference>
<name>A7TM36_VANPO</name>
<evidence type="ECO:0000313" key="7">
    <source>
        <dbReference type="EMBL" id="EDO16678.1"/>
    </source>
</evidence>
<dbReference type="PROSITE" id="PS51710">
    <property type="entry name" value="G_OBG"/>
    <property type="match status" value="1"/>
</dbReference>
<organism evidence="8">
    <name type="scientific">Vanderwaltozyma polyspora (strain ATCC 22028 / DSM 70294 / BCRC 21397 / CBS 2163 / NBRC 10782 / NRRL Y-8283 / UCD 57-17)</name>
    <name type="common">Kluyveromyces polysporus</name>
    <dbReference type="NCBI Taxonomy" id="436907"/>
    <lineage>
        <taxon>Eukaryota</taxon>
        <taxon>Fungi</taxon>
        <taxon>Dikarya</taxon>
        <taxon>Ascomycota</taxon>
        <taxon>Saccharomycotina</taxon>
        <taxon>Saccharomycetes</taxon>
        <taxon>Saccharomycetales</taxon>
        <taxon>Saccharomycetaceae</taxon>
        <taxon>Vanderwaltozyma</taxon>
    </lineage>
</organism>
<dbReference type="Gene3D" id="3.40.50.300">
    <property type="entry name" value="P-loop containing nucleotide triphosphate hydrolases"/>
    <property type="match status" value="1"/>
</dbReference>
<dbReference type="InterPro" id="IPR004095">
    <property type="entry name" value="TGS"/>
</dbReference>
<keyword evidence="8" id="KW-1185">Reference proteome</keyword>
<dbReference type="EMBL" id="DS480419">
    <property type="protein sequence ID" value="EDO16678.1"/>
    <property type="molecule type" value="Genomic_DNA"/>
</dbReference>
<feature type="domain" description="TGS" evidence="6">
    <location>
        <begin position="319"/>
        <end position="406"/>
    </location>
</feature>
<dbReference type="PRINTS" id="PR00326">
    <property type="entry name" value="GTP1OBG"/>
</dbReference>
<dbReference type="InParanoid" id="A7TM36"/>
<dbReference type="GO" id="GO:0005737">
    <property type="term" value="C:cytoplasm"/>
    <property type="evidence" value="ECO:0007669"/>
    <property type="project" value="TreeGrafter"/>
</dbReference>
<dbReference type="Proteomes" id="UP000000267">
    <property type="component" value="Unassembled WGS sequence"/>
</dbReference>
<protein>
    <recommendedName>
        <fullName evidence="4">Obg-like ATPase homolog</fullName>
    </recommendedName>
</protein>
<sequence>MLGRNTTNLKAGIVGLANIGKSTLFQAITNSKLGNPANYPFATIDPLDYRIPIQNEKLDYLKEFYQSERIIHAPLTLYDIAGLTRGASSGQGLGNKFLNDIRNIDSILHVVRGFKDDEIIHLEKTVDPIRDLELVNDELILKDLEFLENATERLNKKLKNRLGPKEDGQLLQREVNFLNELQDHLYNGKKIIHYKQNWTTDEISILNTYNFLTAKPTLVLLNVNPHEYILSQVDKDKTPVIKEVKDWLTENSPGDDLLPFSGHFETKHNLLKDDQKEFQNYCSDIINNELGGITDVPIDPMLIGSIVPSIIKKTKNLLSLISFYTCGDIEVREWVIRNGTTAAEAAGVIHTDLQKTFINAEVINYNSLIESGSKNIKESNLKSKGLIKRVGKKHIMEDNDIVLFKSTASKK</sequence>
<keyword evidence="1" id="KW-0547">Nucleotide-binding</keyword>
<dbReference type="InterPro" id="IPR004396">
    <property type="entry name" value="ATPase_YchF/OLA1"/>
</dbReference>
<dbReference type="AlphaFoldDB" id="A7TM36"/>
<keyword evidence="2" id="KW-0067">ATP-binding</keyword>
<dbReference type="OMA" id="ARQWTIR"/>
<dbReference type="NCBIfam" id="TIGR00092">
    <property type="entry name" value="redox-regulated ATPase YchF"/>
    <property type="match status" value="1"/>
</dbReference>
<evidence type="ECO:0000259" key="5">
    <source>
        <dbReference type="PROSITE" id="PS51710"/>
    </source>
</evidence>
<evidence type="ECO:0000256" key="4">
    <source>
        <dbReference type="ARBA" id="ARBA00068719"/>
    </source>
</evidence>
<dbReference type="InterPro" id="IPR023192">
    <property type="entry name" value="TGS-like_dom_sf"/>
</dbReference>
<dbReference type="PANTHER" id="PTHR23305:SF9">
    <property type="entry name" value="OBG-LIKE ATPASE HOMOLOG"/>
    <property type="match status" value="1"/>
</dbReference>
<dbReference type="FunFam" id="3.10.20.30:FF:000001">
    <property type="entry name" value="Ribosome-binding ATPase YchF"/>
    <property type="match status" value="1"/>
</dbReference>
<evidence type="ECO:0000256" key="3">
    <source>
        <dbReference type="ARBA" id="ARBA00059898"/>
    </source>
</evidence>
<dbReference type="SUPFAM" id="SSF52540">
    <property type="entry name" value="P-loop containing nucleoside triphosphate hydrolases"/>
    <property type="match status" value="1"/>
</dbReference>
<dbReference type="InterPro" id="IPR012675">
    <property type="entry name" value="Beta-grasp_dom_sf"/>
</dbReference>
<dbReference type="Gene3D" id="1.10.150.300">
    <property type="entry name" value="TGS-like domain"/>
    <property type="match status" value="1"/>
</dbReference>
<dbReference type="Gene3D" id="3.10.20.30">
    <property type="match status" value="1"/>
</dbReference>
<dbReference type="PROSITE" id="PS51880">
    <property type="entry name" value="TGS"/>
    <property type="match status" value="1"/>
</dbReference>
<dbReference type="FunFam" id="1.10.150.300:FF:000001">
    <property type="entry name" value="Ribosome-binding ATPase YchF"/>
    <property type="match status" value="1"/>
</dbReference>
<evidence type="ECO:0000313" key="8">
    <source>
        <dbReference type="Proteomes" id="UP000000267"/>
    </source>
</evidence>
<comment type="function">
    <text evidence="3">Hydrolyzes ATP, and can also hydrolyze GTP with lower efficiency. Has lower affinity for GTP.</text>
</comment>
<dbReference type="FunCoup" id="A7TM36">
    <property type="interactions" value="44"/>
</dbReference>
<dbReference type="InterPro" id="IPR006073">
    <property type="entry name" value="GTP-bd"/>
</dbReference>
<dbReference type="PIRSF" id="PIRSF006641">
    <property type="entry name" value="CHP00092"/>
    <property type="match status" value="1"/>
</dbReference>
<dbReference type="InterPro" id="IPR013029">
    <property type="entry name" value="YchF_C"/>
</dbReference>
<evidence type="ECO:0000256" key="2">
    <source>
        <dbReference type="ARBA" id="ARBA00022840"/>
    </source>
</evidence>
<dbReference type="GeneID" id="5544834"/>
<evidence type="ECO:0000256" key="1">
    <source>
        <dbReference type="ARBA" id="ARBA00022741"/>
    </source>
</evidence>
<dbReference type="HOGENOM" id="CLU_018395_1_1_1"/>
<dbReference type="GO" id="GO:0005524">
    <property type="term" value="F:ATP binding"/>
    <property type="evidence" value="ECO:0007669"/>
    <property type="project" value="UniProtKB-KW"/>
</dbReference>
<accession>A7TM36</accession>
<dbReference type="InterPro" id="IPR031167">
    <property type="entry name" value="G_OBG"/>
</dbReference>
<dbReference type="KEGG" id="vpo:Kpol_1052p25"/>
<dbReference type="Pfam" id="PF06071">
    <property type="entry name" value="YchF-GTPase_C"/>
    <property type="match status" value="1"/>
</dbReference>
<evidence type="ECO:0000259" key="6">
    <source>
        <dbReference type="PROSITE" id="PS51880"/>
    </source>
</evidence>
<dbReference type="InterPro" id="IPR012676">
    <property type="entry name" value="TGS-like"/>
</dbReference>
<dbReference type="eggNOG" id="KOG1491">
    <property type="taxonomic scope" value="Eukaryota"/>
</dbReference>
<dbReference type="STRING" id="436907.A7TM36"/>
<dbReference type="Pfam" id="PF01926">
    <property type="entry name" value="MMR_HSR1"/>
    <property type="match status" value="1"/>
</dbReference>